<proteinExistence type="predicted"/>
<name>A0AAV2SD79_MEGNR</name>
<evidence type="ECO:0000313" key="2">
    <source>
        <dbReference type="Proteomes" id="UP001497623"/>
    </source>
</evidence>
<sequence>MAAVTPELARAASPLLTNRARRANSDSIFQHRNLFHEQHTQYPISIRIKHKYKTQEKHINTGAIRQGTCPIENQIFVRIWRSLPSAATCGTRGLTCLDIQVPVHWLRVAKLFHNFETLSFE</sequence>
<protein>
    <submittedName>
        <fullName evidence="1">Uncharacterized protein</fullName>
    </submittedName>
</protein>
<dbReference type="AlphaFoldDB" id="A0AAV2SD79"/>
<organism evidence="1 2">
    <name type="scientific">Meganyctiphanes norvegica</name>
    <name type="common">Northern krill</name>
    <name type="synonym">Thysanopoda norvegica</name>
    <dbReference type="NCBI Taxonomy" id="48144"/>
    <lineage>
        <taxon>Eukaryota</taxon>
        <taxon>Metazoa</taxon>
        <taxon>Ecdysozoa</taxon>
        <taxon>Arthropoda</taxon>
        <taxon>Crustacea</taxon>
        <taxon>Multicrustacea</taxon>
        <taxon>Malacostraca</taxon>
        <taxon>Eumalacostraca</taxon>
        <taxon>Eucarida</taxon>
        <taxon>Euphausiacea</taxon>
        <taxon>Euphausiidae</taxon>
        <taxon>Meganyctiphanes</taxon>
    </lineage>
</organism>
<gene>
    <name evidence="1" type="ORF">MNOR_LOCUS34210</name>
</gene>
<accession>A0AAV2SD79</accession>
<dbReference type="EMBL" id="CAXKWB010051892">
    <property type="protein sequence ID" value="CAL4171898.1"/>
    <property type="molecule type" value="Genomic_DNA"/>
</dbReference>
<reference evidence="1 2" key="1">
    <citation type="submission" date="2024-05" db="EMBL/GenBank/DDBJ databases">
        <authorList>
            <person name="Wallberg A."/>
        </authorList>
    </citation>
    <scope>NUCLEOTIDE SEQUENCE [LARGE SCALE GENOMIC DNA]</scope>
</reference>
<comment type="caution">
    <text evidence="1">The sequence shown here is derived from an EMBL/GenBank/DDBJ whole genome shotgun (WGS) entry which is preliminary data.</text>
</comment>
<dbReference type="Proteomes" id="UP001497623">
    <property type="component" value="Unassembled WGS sequence"/>
</dbReference>
<evidence type="ECO:0000313" key="1">
    <source>
        <dbReference type="EMBL" id="CAL4171898.1"/>
    </source>
</evidence>
<keyword evidence="2" id="KW-1185">Reference proteome</keyword>